<dbReference type="Gene3D" id="1.10.287.110">
    <property type="entry name" value="DnaJ domain"/>
    <property type="match status" value="1"/>
</dbReference>
<evidence type="ECO:0000313" key="5">
    <source>
        <dbReference type="Proteomes" id="UP000541610"/>
    </source>
</evidence>
<dbReference type="PRINTS" id="PR00625">
    <property type="entry name" value="JDOMAIN"/>
</dbReference>
<dbReference type="SUPFAM" id="SSF46565">
    <property type="entry name" value="Chaperone J-domain"/>
    <property type="match status" value="1"/>
</dbReference>
<dbReference type="PROSITE" id="PS50076">
    <property type="entry name" value="DNAJ_2"/>
    <property type="match status" value="1"/>
</dbReference>
<dbReference type="PANTHER" id="PTHR44360">
    <property type="entry name" value="DNAJ HOMOLOG SUBFAMILY B MEMBER 9"/>
    <property type="match status" value="1"/>
</dbReference>
<evidence type="ECO:0000259" key="3">
    <source>
        <dbReference type="PROSITE" id="PS50076"/>
    </source>
</evidence>
<accession>A0A7J6NVY8</accession>
<dbReference type="InterPro" id="IPR001623">
    <property type="entry name" value="DnaJ_domain"/>
</dbReference>
<feature type="domain" description="J" evidence="3">
    <location>
        <begin position="36"/>
        <end position="101"/>
    </location>
</feature>
<organism evidence="4 5">
    <name type="scientific">Perkinsus olseni</name>
    <name type="common">Perkinsus atlanticus</name>
    <dbReference type="NCBI Taxonomy" id="32597"/>
    <lineage>
        <taxon>Eukaryota</taxon>
        <taxon>Sar</taxon>
        <taxon>Alveolata</taxon>
        <taxon>Perkinsozoa</taxon>
        <taxon>Perkinsea</taxon>
        <taxon>Perkinsida</taxon>
        <taxon>Perkinsidae</taxon>
        <taxon>Perkinsus</taxon>
    </lineage>
</organism>
<dbReference type="Proteomes" id="UP000541610">
    <property type="component" value="Unassembled WGS sequence"/>
</dbReference>
<feature type="region of interest" description="Disordered" evidence="2">
    <location>
        <begin position="93"/>
        <end position="136"/>
    </location>
</feature>
<evidence type="ECO:0000256" key="1">
    <source>
        <dbReference type="ARBA" id="ARBA00023186"/>
    </source>
</evidence>
<dbReference type="GO" id="GO:0051087">
    <property type="term" value="F:protein-folding chaperone binding"/>
    <property type="evidence" value="ECO:0007669"/>
    <property type="project" value="TreeGrafter"/>
</dbReference>
<evidence type="ECO:0000313" key="4">
    <source>
        <dbReference type="EMBL" id="KAF4687965.1"/>
    </source>
</evidence>
<dbReference type="InterPro" id="IPR018253">
    <property type="entry name" value="DnaJ_domain_CS"/>
</dbReference>
<name>A0A7J6NVY8_PEROL</name>
<protein>
    <recommendedName>
        <fullName evidence="3">J domain-containing protein</fullName>
    </recommendedName>
</protein>
<feature type="compositionally biased region" description="Low complexity" evidence="2">
    <location>
        <begin position="108"/>
        <end position="124"/>
    </location>
</feature>
<comment type="caution">
    <text evidence="4">The sequence shown here is derived from an EMBL/GenBank/DDBJ whole genome shotgun (WGS) entry which is preliminary data.</text>
</comment>
<dbReference type="GO" id="GO:0051787">
    <property type="term" value="F:misfolded protein binding"/>
    <property type="evidence" value="ECO:0007669"/>
    <property type="project" value="TreeGrafter"/>
</dbReference>
<dbReference type="AlphaFoldDB" id="A0A7J6NVY8"/>
<dbReference type="InterPro" id="IPR036869">
    <property type="entry name" value="J_dom_sf"/>
</dbReference>
<dbReference type="PROSITE" id="PS00636">
    <property type="entry name" value="DNAJ_1"/>
    <property type="match status" value="1"/>
</dbReference>
<dbReference type="CDD" id="cd06257">
    <property type="entry name" value="DnaJ"/>
    <property type="match status" value="1"/>
</dbReference>
<dbReference type="OrthoDB" id="10250354at2759"/>
<dbReference type="InterPro" id="IPR051948">
    <property type="entry name" value="Hsp70_co-chaperone_J-domain"/>
</dbReference>
<gene>
    <name evidence="4" type="ORF">FOZ60_003255</name>
</gene>
<dbReference type="PANTHER" id="PTHR44360:SF1">
    <property type="entry name" value="DNAJ HOMOLOG SUBFAMILY B MEMBER 9"/>
    <property type="match status" value="1"/>
</dbReference>
<reference evidence="4 5" key="1">
    <citation type="submission" date="2020-04" db="EMBL/GenBank/DDBJ databases">
        <title>Perkinsus olseni comparative genomics.</title>
        <authorList>
            <person name="Bogema D.R."/>
        </authorList>
    </citation>
    <scope>NUCLEOTIDE SEQUENCE [LARGE SCALE GENOMIC DNA]</scope>
    <source>
        <strain evidence="4">00978-12</strain>
    </source>
</reference>
<dbReference type="GO" id="GO:0005783">
    <property type="term" value="C:endoplasmic reticulum"/>
    <property type="evidence" value="ECO:0007669"/>
    <property type="project" value="TreeGrafter"/>
</dbReference>
<proteinExistence type="predicted"/>
<sequence>MLLLPLTRVLPPYPAGRRVNYHYQRCFSGHHHSPPNHYEVLGVRKTATRVEINMAYKRLAKRYHPDMTGGDFTLTEKFRQVTRAYNILHNPTSRREYDAKLQQGSSGYHHQTYQRQSHHQQQQYGGEEEESMDEKKARWMREARPMSGFQILTLWAFIFAVPFFALRSLHRRAHPHDPDYWNGLSSGGNPYGGLGPPSTDPTDPAARKDLVRAFWNPITERWEWLGEALDPPSANELLGWINSIQPNYFESKLREGKAVMPLRSSTEIKVGYVPLDCTDTPPIVRTRPAGHCEKWDGAKQRAYDAETQEARRIAAYYRQQALGPPGRHSSFPSMLPRHWFIALHLLLPAASQDTLVDYDDYVASQSSSVSSCPCPCVEERDGRCKVKADAFCYQPICPSGYYLCCATCTVSTCAQRLKDMVTSARGRKVPSMFSSGVQSLPLRSASSAHQGHYCGGCDVPERYGLNRLEHCVACPRGYTASPPTPPSAVIQRLLAPTLPSPDQSGRACFEMFSQFAVALSPQYDQRELGALSNNYFFRMPEKGPSSSKRVAGGKRPGCLRSTYQSCASCCTNTLQSIRNFCCPTYKLYEDEEGAVTPVRVGVPVLQPVPQTTTTAVQPQVIGKASDPEDKRAKAAAAAEQRQEEHRTRGLGDSARGSSLRGGCPER</sequence>
<feature type="compositionally biased region" description="Basic and acidic residues" evidence="2">
    <location>
        <begin position="640"/>
        <end position="649"/>
    </location>
</feature>
<dbReference type="EMBL" id="JABANP010000166">
    <property type="protein sequence ID" value="KAF4687965.1"/>
    <property type="molecule type" value="Genomic_DNA"/>
</dbReference>
<evidence type="ECO:0000256" key="2">
    <source>
        <dbReference type="SAM" id="MobiDB-lite"/>
    </source>
</evidence>
<dbReference type="GO" id="GO:0036503">
    <property type="term" value="P:ERAD pathway"/>
    <property type="evidence" value="ECO:0007669"/>
    <property type="project" value="TreeGrafter"/>
</dbReference>
<feature type="region of interest" description="Disordered" evidence="2">
    <location>
        <begin position="615"/>
        <end position="666"/>
    </location>
</feature>
<keyword evidence="1" id="KW-0143">Chaperone</keyword>
<dbReference type="Pfam" id="PF00226">
    <property type="entry name" value="DnaJ"/>
    <property type="match status" value="1"/>
</dbReference>
<dbReference type="SMART" id="SM00271">
    <property type="entry name" value="DnaJ"/>
    <property type="match status" value="1"/>
</dbReference>